<evidence type="ECO:0000313" key="1">
    <source>
        <dbReference type="EMBL" id="KAL3520605.1"/>
    </source>
</evidence>
<evidence type="ECO:0000313" key="2">
    <source>
        <dbReference type="Proteomes" id="UP001630127"/>
    </source>
</evidence>
<proteinExistence type="predicted"/>
<feature type="non-terminal residue" evidence="1">
    <location>
        <position position="1"/>
    </location>
</feature>
<dbReference type="EMBL" id="JBJUIK010000008">
    <property type="protein sequence ID" value="KAL3520605.1"/>
    <property type="molecule type" value="Genomic_DNA"/>
</dbReference>
<dbReference type="AlphaFoldDB" id="A0ABD2ZR06"/>
<reference evidence="1 2" key="1">
    <citation type="submission" date="2024-11" db="EMBL/GenBank/DDBJ databases">
        <title>A near-complete genome assembly of Cinchona calisaya.</title>
        <authorList>
            <person name="Lian D.C."/>
            <person name="Zhao X.W."/>
            <person name="Wei L."/>
        </authorList>
    </citation>
    <scope>NUCLEOTIDE SEQUENCE [LARGE SCALE GENOMIC DNA]</scope>
    <source>
        <tissue evidence="1">Nenye</tissue>
    </source>
</reference>
<dbReference type="Proteomes" id="UP001630127">
    <property type="component" value="Unassembled WGS sequence"/>
</dbReference>
<organism evidence="1 2">
    <name type="scientific">Cinchona calisaya</name>
    <dbReference type="NCBI Taxonomy" id="153742"/>
    <lineage>
        <taxon>Eukaryota</taxon>
        <taxon>Viridiplantae</taxon>
        <taxon>Streptophyta</taxon>
        <taxon>Embryophyta</taxon>
        <taxon>Tracheophyta</taxon>
        <taxon>Spermatophyta</taxon>
        <taxon>Magnoliopsida</taxon>
        <taxon>eudicotyledons</taxon>
        <taxon>Gunneridae</taxon>
        <taxon>Pentapetalae</taxon>
        <taxon>asterids</taxon>
        <taxon>lamiids</taxon>
        <taxon>Gentianales</taxon>
        <taxon>Rubiaceae</taxon>
        <taxon>Cinchonoideae</taxon>
        <taxon>Cinchoneae</taxon>
        <taxon>Cinchona</taxon>
    </lineage>
</organism>
<keyword evidence="2" id="KW-1185">Reference proteome</keyword>
<sequence length="101" mass="11298">TPPPSSSTDYPSGDSNQLIKRMRPISLNKEVNLLVNVQPVSFHGHCYSEAFSALYEFWYQCGGYWTVGSWLHGEIGPKELQSLGPEFVRYGSAGTWQIVNS</sequence>
<accession>A0ABD2ZR06</accession>
<protein>
    <submittedName>
        <fullName evidence="1">Uncharacterized protein</fullName>
    </submittedName>
</protein>
<comment type="caution">
    <text evidence="1">The sequence shown here is derived from an EMBL/GenBank/DDBJ whole genome shotgun (WGS) entry which is preliminary data.</text>
</comment>
<gene>
    <name evidence="1" type="ORF">ACH5RR_018754</name>
</gene>
<name>A0ABD2ZR06_9GENT</name>